<dbReference type="InterPro" id="IPR050714">
    <property type="entry name" value="Cobalamin_biosynth_MTase"/>
</dbReference>
<dbReference type="InterPro" id="IPR006365">
    <property type="entry name" value="Cbl_synth_CobL"/>
</dbReference>
<accession>A0A3A3YN05</accession>
<evidence type="ECO:0000313" key="7">
    <source>
        <dbReference type="EMBL" id="RJK92769.1"/>
    </source>
</evidence>
<dbReference type="InterPro" id="IPR029063">
    <property type="entry name" value="SAM-dependent_MTases_sf"/>
</dbReference>
<dbReference type="PANTHER" id="PTHR43182">
    <property type="entry name" value="COBALT-PRECORRIN-6B C(15)-METHYLTRANSFERASE (DECARBOXYLATING)"/>
    <property type="match status" value="1"/>
</dbReference>
<dbReference type="AlphaFoldDB" id="A0A3A3YN05"/>
<evidence type="ECO:0000259" key="6">
    <source>
        <dbReference type="Pfam" id="PF00590"/>
    </source>
</evidence>
<dbReference type="PIRSF" id="PIRSF036428">
    <property type="entry name" value="CobL"/>
    <property type="match status" value="1"/>
</dbReference>
<dbReference type="Gene3D" id="3.30.950.10">
    <property type="entry name" value="Methyltransferase, Cobalt-precorrin-4 Transmethylase, Domain 2"/>
    <property type="match status" value="1"/>
</dbReference>
<organism evidence="7 8">
    <name type="scientific">Vallicoccus soli</name>
    <dbReference type="NCBI Taxonomy" id="2339232"/>
    <lineage>
        <taxon>Bacteria</taxon>
        <taxon>Bacillati</taxon>
        <taxon>Actinomycetota</taxon>
        <taxon>Actinomycetes</taxon>
        <taxon>Motilibacterales</taxon>
        <taxon>Vallicoccaceae</taxon>
        <taxon>Vallicoccus</taxon>
    </lineage>
</organism>
<dbReference type="Gene3D" id="3.40.50.150">
    <property type="entry name" value="Vaccinia Virus protein VP39"/>
    <property type="match status" value="1"/>
</dbReference>
<evidence type="ECO:0000256" key="2">
    <source>
        <dbReference type="ARBA" id="ARBA00022573"/>
    </source>
</evidence>
<name>A0A3A3YN05_9ACTN</name>
<dbReference type="PANTHER" id="PTHR43182:SF1">
    <property type="entry name" value="COBALT-PRECORRIN-7 C(5)-METHYLTRANSFERASE"/>
    <property type="match status" value="1"/>
</dbReference>
<dbReference type="NCBIfam" id="TIGR02469">
    <property type="entry name" value="CbiT"/>
    <property type="match status" value="1"/>
</dbReference>
<proteinExistence type="predicted"/>
<dbReference type="OrthoDB" id="9787825at2"/>
<comment type="caution">
    <text evidence="7">The sequence shown here is derived from an EMBL/GenBank/DDBJ whole genome shotgun (WGS) entry which is preliminary data.</text>
</comment>
<dbReference type="EMBL" id="QZEZ01000012">
    <property type="protein sequence ID" value="RJK92769.1"/>
    <property type="molecule type" value="Genomic_DNA"/>
</dbReference>
<sequence>MITVVGLDGGALAPAAAQALAGAALVVGGRRHLEAVGPVAGRTVAMGDLAGALDAVDAEAAAGGDVVVLASGDPGWFGVLRALRARGHAPAVLPAVSSVALAFARAGVPWDDAVVVSAHGRDPRTAVNACLAARTVAVLTAPGAGPALLGAALRGSGRSLVVAEGLGGPYERVTRCTPEEAAARDDWREPNVVLSLAPRRTGRPGPVVLAGPPTAPDGWALPEDAYEHRGAMVTKAEVRALALARLAPRLGTMVWDVGAGSGSVGVECARFGAAVVAVERDAEQCARTARNAAAHDVDVRVVHGEAPEALAGLPAPDAVFVGGGGPEVVAACAAAGPRRVVVTLATLERLAPTRGALLAGGFSVEGAMLHSSRLEPLPGAGGASRLAALNPVLVLWGARP</sequence>
<dbReference type="Proteomes" id="UP000265614">
    <property type="component" value="Unassembled WGS sequence"/>
</dbReference>
<dbReference type="GO" id="GO:0008276">
    <property type="term" value="F:protein methyltransferase activity"/>
    <property type="evidence" value="ECO:0007669"/>
    <property type="project" value="InterPro"/>
</dbReference>
<dbReference type="SUPFAM" id="SSF53335">
    <property type="entry name" value="S-adenosyl-L-methionine-dependent methyltransferases"/>
    <property type="match status" value="1"/>
</dbReference>
<dbReference type="GO" id="GO:0032259">
    <property type="term" value="P:methylation"/>
    <property type="evidence" value="ECO:0007669"/>
    <property type="project" value="UniProtKB-KW"/>
</dbReference>
<dbReference type="InterPro" id="IPR035996">
    <property type="entry name" value="4pyrrol_Methylase_sf"/>
</dbReference>
<dbReference type="InterPro" id="IPR014776">
    <property type="entry name" value="4pyrrole_Mease_sub2"/>
</dbReference>
<dbReference type="Gene3D" id="3.40.1010.10">
    <property type="entry name" value="Cobalt-precorrin-4 Transmethylase, Domain 1"/>
    <property type="match status" value="1"/>
</dbReference>
<keyword evidence="8" id="KW-1185">Reference proteome</keyword>
<evidence type="ECO:0000313" key="8">
    <source>
        <dbReference type="Proteomes" id="UP000265614"/>
    </source>
</evidence>
<reference evidence="7 8" key="1">
    <citation type="submission" date="2018-09" db="EMBL/GenBank/DDBJ databases">
        <title>YIM 75000 draft genome.</title>
        <authorList>
            <person name="Tang S."/>
            <person name="Feng Y."/>
        </authorList>
    </citation>
    <scope>NUCLEOTIDE SEQUENCE [LARGE SCALE GENOMIC DNA]</scope>
    <source>
        <strain evidence="7 8">YIM 75000</strain>
    </source>
</reference>
<keyword evidence="2" id="KW-0169">Cobalamin biosynthesis</keyword>
<evidence type="ECO:0000256" key="3">
    <source>
        <dbReference type="ARBA" id="ARBA00022603"/>
    </source>
</evidence>
<comment type="pathway">
    <text evidence="1">Cofactor biosynthesis; adenosylcobalamin biosynthesis.</text>
</comment>
<feature type="domain" description="Tetrapyrrole methylase" evidence="6">
    <location>
        <begin position="9"/>
        <end position="181"/>
    </location>
</feature>
<keyword evidence="4 7" id="KW-0808">Transferase</keyword>
<dbReference type="InterPro" id="IPR014777">
    <property type="entry name" value="4pyrrole_Mease_sub1"/>
</dbReference>
<dbReference type="NCBIfam" id="TIGR02467">
    <property type="entry name" value="CbiE"/>
    <property type="match status" value="1"/>
</dbReference>
<evidence type="ECO:0000256" key="4">
    <source>
        <dbReference type="ARBA" id="ARBA00022679"/>
    </source>
</evidence>
<keyword evidence="3 7" id="KW-0489">Methyltransferase</keyword>
<dbReference type="GO" id="GO:0009236">
    <property type="term" value="P:cobalamin biosynthetic process"/>
    <property type="evidence" value="ECO:0007669"/>
    <property type="project" value="UniProtKB-UniPathway"/>
</dbReference>
<dbReference type="InterPro" id="IPR012818">
    <property type="entry name" value="CbiE"/>
</dbReference>
<keyword evidence="5" id="KW-0949">S-adenosyl-L-methionine</keyword>
<dbReference type="RefSeq" id="WP_119951904.1">
    <property type="nucleotide sequence ID" value="NZ_QZEZ01000012.1"/>
</dbReference>
<dbReference type="UniPathway" id="UPA00148"/>
<dbReference type="InterPro" id="IPR014008">
    <property type="entry name" value="Cbl_synth_MTase_CbiT"/>
</dbReference>
<protein>
    <submittedName>
        <fullName evidence="7">Precorrin-6y C5,15-methyltransferase (Decarboxylating) subunit CbiE</fullName>
    </submittedName>
</protein>
<dbReference type="SUPFAM" id="SSF53790">
    <property type="entry name" value="Tetrapyrrole methylase"/>
    <property type="match status" value="1"/>
</dbReference>
<dbReference type="CDD" id="cd11644">
    <property type="entry name" value="Precorrin-6Y-MT"/>
    <property type="match status" value="1"/>
</dbReference>
<dbReference type="InterPro" id="IPR000878">
    <property type="entry name" value="4pyrrol_Mease"/>
</dbReference>
<evidence type="ECO:0000256" key="5">
    <source>
        <dbReference type="ARBA" id="ARBA00022691"/>
    </source>
</evidence>
<gene>
    <name evidence="7" type="primary">cbiE</name>
    <name evidence="7" type="ORF">D5H78_18070</name>
</gene>
<dbReference type="Pfam" id="PF00590">
    <property type="entry name" value="TP_methylase"/>
    <property type="match status" value="1"/>
</dbReference>
<evidence type="ECO:0000256" key="1">
    <source>
        <dbReference type="ARBA" id="ARBA00004953"/>
    </source>
</evidence>